<proteinExistence type="predicted"/>
<dbReference type="Pfam" id="PF13628">
    <property type="entry name" value="DUF4142"/>
    <property type="match status" value="1"/>
</dbReference>
<feature type="signal peptide" evidence="2">
    <location>
        <begin position="1"/>
        <end position="29"/>
    </location>
</feature>
<gene>
    <name evidence="4" type="ORF">LZC94_00700</name>
</gene>
<organism evidence="4 5">
    <name type="scientific">Pendulispora albinea</name>
    <dbReference type="NCBI Taxonomy" id="2741071"/>
    <lineage>
        <taxon>Bacteria</taxon>
        <taxon>Pseudomonadati</taxon>
        <taxon>Myxococcota</taxon>
        <taxon>Myxococcia</taxon>
        <taxon>Myxococcales</taxon>
        <taxon>Sorangiineae</taxon>
        <taxon>Pendulisporaceae</taxon>
        <taxon>Pendulispora</taxon>
    </lineage>
</organism>
<feature type="region of interest" description="Disordered" evidence="1">
    <location>
        <begin position="27"/>
        <end position="67"/>
    </location>
</feature>
<feature type="compositionally biased region" description="Pro residues" evidence="1">
    <location>
        <begin position="243"/>
        <end position="264"/>
    </location>
</feature>
<evidence type="ECO:0000259" key="3">
    <source>
        <dbReference type="Pfam" id="PF13628"/>
    </source>
</evidence>
<name>A0ABZ2LYK9_9BACT</name>
<accession>A0ABZ2LYK9</accession>
<keyword evidence="5" id="KW-1185">Reference proteome</keyword>
<evidence type="ECO:0000313" key="5">
    <source>
        <dbReference type="Proteomes" id="UP001370348"/>
    </source>
</evidence>
<feature type="chain" id="PRO_5045388697" evidence="2">
    <location>
        <begin position="30"/>
        <end position="264"/>
    </location>
</feature>
<dbReference type="Proteomes" id="UP001370348">
    <property type="component" value="Chromosome"/>
</dbReference>
<sequence>MMHSLRNFGVGASLLVAALVACSSQGASGSDQTPLEGDNPSADNPVAGGSESACPHDEDGKSGCGQDGGTVTPPTICSEGQAAAILDALDMGEVNESTLVVDASIDAKVREFARLMVKDHGAHRDALKALVAKLNISIVTNGISKELTKDSERDVAASATLSATEIQSHYVNRQVLGHIRALGILEGLLHTHEHAELKAFVKETRTTVRHHLKMILDIQAKLVGSCGGSITGNEPGCDDAGNPLPPQQPPAPPTPQPSSPHPTH</sequence>
<keyword evidence="2" id="KW-0732">Signal</keyword>
<dbReference type="EMBL" id="CP089984">
    <property type="protein sequence ID" value="WXB15797.1"/>
    <property type="molecule type" value="Genomic_DNA"/>
</dbReference>
<evidence type="ECO:0000313" key="4">
    <source>
        <dbReference type="EMBL" id="WXB15797.1"/>
    </source>
</evidence>
<evidence type="ECO:0000256" key="2">
    <source>
        <dbReference type="SAM" id="SignalP"/>
    </source>
</evidence>
<protein>
    <submittedName>
        <fullName evidence="4">DUF4142 domain-containing protein</fullName>
    </submittedName>
</protein>
<dbReference type="InterPro" id="IPR025419">
    <property type="entry name" value="DUF4142"/>
</dbReference>
<dbReference type="PANTHER" id="PTHR38593:SF1">
    <property type="entry name" value="BLR2558 PROTEIN"/>
    <property type="match status" value="1"/>
</dbReference>
<feature type="domain" description="DUF4142" evidence="3">
    <location>
        <begin position="81"/>
        <end position="215"/>
    </location>
</feature>
<dbReference type="RefSeq" id="WP_394825431.1">
    <property type="nucleotide sequence ID" value="NZ_CP089984.1"/>
</dbReference>
<dbReference type="PANTHER" id="PTHR38593">
    <property type="entry name" value="BLR2558 PROTEIN"/>
    <property type="match status" value="1"/>
</dbReference>
<evidence type="ECO:0000256" key="1">
    <source>
        <dbReference type="SAM" id="MobiDB-lite"/>
    </source>
</evidence>
<feature type="region of interest" description="Disordered" evidence="1">
    <location>
        <begin position="232"/>
        <end position="264"/>
    </location>
</feature>
<reference evidence="4 5" key="1">
    <citation type="submission" date="2021-12" db="EMBL/GenBank/DDBJ databases">
        <title>Discovery of the Pendulisporaceae a myxobacterial family with distinct sporulation behavior and unique specialized metabolism.</title>
        <authorList>
            <person name="Garcia R."/>
            <person name="Popoff A."/>
            <person name="Bader C.D."/>
            <person name="Loehr J."/>
            <person name="Walesch S."/>
            <person name="Walt C."/>
            <person name="Boldt J."/>
            <person name="Bunk B."/>
            <person name="Haeckl F.J.F.P.J."/>
            <person name="Gunesch A.P."/>
            <person name="Birkelbach J."/>
            <person name="Nuebel U."/>
            <person name="Pietschmann T."/>
            <person name="Bach T."/>
            <person name="Mueller R."/>
        </authorList>
    </citation>
    <scope>NUCLEOTIDE SEQUENCE [LARGE SCALE GENOMIC DNA]</scope>
    <source>
        <strain evidence="4 5">MSr11954</strain>
    </source>
</reference>
<dbReference type="PROSITE" id="PS51257">
    <property type="entry name" value="PROKAR_LIPOPROTEIN"/>
    <property type="match status" value="1"/>
</dbReference>